<keyword evidence="7 8" id="KW-0472">Membrane</keyword>
<keyword evidence="6 8" id="KW-1133">Transmembrane helix</keyword>
<feature type="transmembrane region" description="Helical" evidence="8">
    <location>
        <begin position="37"/>
        <end position="55"/>
    </location>
</feature>
<feature type="transmembrane region" description="Helical" evidence="8">
    <location>
        <begin position="279"/>
        <end position="304"/>
    </location>
</feature>
<sequence>MEISIVIVEQLLQMAIILLFGFILVKFDFLKSTGSQQLANIVTKFVIPIVLMLSFQRDYDGNQLILLGTALLGSLLIVLSRIIVAHILIKKKLKIDRYAVVFSNTAFMGIPIILPLLGYEGIFYLSMYIVTSGIAQFTYGIWILSEGKHPMTLRNVLTNPASIGAFIGFILYIIRIPLPPILYNGLDTIAGLSSPLGMILLGGYLARSRFKEIFLIKHNYWVVCIRLIIAPLVGLLILWLSPITDSSVLLVLTIANCTPTAVNTALFSQIYGGDYEYGARIIILASIFSIITMPLIISLSSLVLPI</sequence>
<evidence type="ECO:0000256" key="3">
    <source>
        <dbReference type="ARBA" id="ARBA00022448"/>
    </source>
</evidence>
<accession>A0ABN0X826</accession>
<gene>
    <name evidence="9" type="ORF">GCM10008932_07980</name>
</gene>
<evidence type="ECO:0000256" key="8">
    <source>
        <dbReference type="SAM" id="Phobius"/>
    </source>
</evidence>
<dbReference type="Pfam" id="PF03547">
    <property type="entry name" value="Mem_trans"/>
    <property type="match status" value="2"/>
</dbReference>
<feature type="transmembrane region" description="Helical" evidence="8">
    <location>
        <begin position="98"/>
        <end position="117"/>
    </location>
</feature>
<feature type="transmembrane region" description="Helical" evidence="8">
    <location>
        <begin position="156"/>
        <end position="176"/>
    </location>
</feature>
<feature type="transmembrane region" description="Helical" evidence="8">
    <location>
        <begin position="67"/>
        <end position="89"/>
    </location>
</feature>
<comment type="similarity">
    <text evidence="2">Belongs to the auxin efflux carrier (TC 2.A.69) family.</text>
</comment>
<evidence type="ECO:0000256" key="2">
    <source>
        <dbReference type="ARBA" id="ARBA00010145"/>
    </source>
</evidence>
<reference evidence="9 10" key="1">
    <citation type="journal article" date="2019" name="Int. J. Syst. Evol. Microbiol.">
        <title>The Global Catalogue of Microorganisms (GCM) 10K type strain sequencing project: providing services to taxonomists for standard genome sequencing and annotation.</title>
        <authorList>
            <consortium name="The Broad Institute Genomics Platform"/>
            <consortium name="The Broad Institute Genome Sequencing Center for Infectious Disease"/>
            <person name="Wu L."/>
            <person name="Ma J."/>
        </authorList>
    </citation>
    <scope>NUCLEOTIDE SEQUENCE [LARGE SCALE GENOMIC DNA]</scope>
    <source>
        <strain evidence="9 10">JCM 12662</strain>
    </source>
</reference>
<feature type="transmembrane region" description="Helical" evidence="8">
    <location>
        <begin position="6"/>
        <end position="25"/>
    </location>
</feature>
<evidence type="ECO:0000313" key="9">
    <source>
        <dbReference type="EMBL" id="GAA0357550.1"/>
    </source>
</evidence>
<dbReference type="RefSeq" id="WP_343754252.1">
    <property type="nucleotide sequence ID" value="NZ_BAAACW010000048.1"/>
</dbReference>
<feature type="transmembrane region" description="Helical" evidence="8">
    <location>
        <begin position="123"/>
        <end position="144"/>
    </location>
</feature>
<dbReference type="PANTHER" id="PTHR36838:SF1">
    <property type="entry name" value="SLR1864 PROTEIN"/>
    <property type="match status" value="1"/>
</dbReference>
<comment type="caution">
    <text evidence="9">The sequence shown here is derived from an EMBL/GenBank/DDBJ whole genome shotgun (WGS) entry which is preliminary data.</text>
</comment>
<dbReference type="InterPro" id="IPR038770">
    <property type="entry name" value="Na+/solute_symporter_sf"/>
</dbReference>
<proteinExistence type="inferred from homology"/>
<evidence type="ECO:0000256" key="1">
    <source>
        <dbReference type="ARBA" id="ARBA00004651"/>
    </source>
</evidence>
<name>A0ABN0X826_9LACT</name>
<feature type="transmembrane region" description="Helical" evidence="8">
    <location>
        <begin position="218"/>
        <end position="241"/>
    </location>
</feature>
<keyword evidence="4" id="KW-1003">Cell membrane</keyword>
<evidence type="ECO:0000256" key="5">
    <source>
        <dbReference type="ARBA" id="ARBA00022692"/>
    </source>
</evidence>
<keyword evidence="3" id="KW-0813">Transport</keyword>
<keyword evidence="5 8" id="KW-0812">Transmembrane</keyword>
<feature type="transmembrane region" description="Helical" evidence="8">
    <location>
        <begin position="188"/>
        <end position="206"/>
    </location>
</feature>
<evidence type="ECO:0000313" key="10">
    <source>
        <dbReference type="Proteomes" id="UP001501166"/>
    </source>
</evidence>
<dbReference type="Gene3D" id="1.20.1530.20">
    <property type="match status" value="1"/>
</dbReference>
<protein>
    <submittedName>
        <fullName evidence="9">AEC family transporter</fullName>
    </submittedName>
</protein>
<keyword evidence="10" id="KW-1185">Reference proteome</keyword>
<dbReference type="EMBL" id="BAAACW010000048">
    <property type="protein sequence ID" value="GAA0357550.1"/>
    <property type="molecule type" value="Genomic_DNA"/>
</dbReference>
<dbReference type="Proteomes" id="UP001501166">
    <property type="component" value="Unassembled WGS sequence"/>
</dbReference>
<dbReference type="PANTHER" id="PTHR36838">
    <property type="entry name" value="AUXIN EFFLUX CARRIER FAMILY PROTEIN"/>
    <property type="match status" value="1"/>
</dbReference>
<evidence type="ECO:0000256" key="6">
    <source>
        <dbReference type="ARBA" id="ARBA00022989"/>
    </source>
</evidence>
<comment type="subcellular location">
    <subcellularLocation>
        <location evidence="1">Cell membrane</location>
        <topology evidence="1">Multi-pass membrane protein</topology>
    </subcellularLocation>
</comment>
<evidence type="ECO:0000256" key="7">
    <source>
        <dbReference type="ARBA" id="ARBA00023136"/>
    </source>
</evidence>
<organism evidence="9 10">
    <name type="scientific">Alkalibacterium iburiense</name>
    <dbReference type="NCBI Taxonomy" id="290589"/>
    <lineage>
        <taxon>Bacteria</taxon>
        <taxon>Bacillati</taxon>
        <taxon>Bacillota</taxon>
        <taxon>Bacilli</taxon>
        <taxon>Lactobacillales</taxon>
        <taxon>Carnobacteriaceae</taxon>
        <taxon>Alkalibacterium</taxon>
    </lineage>
</organism>
<evidence type="ECO:0000256" key="4">
    <source>
        <dbReference type="ARBA" id="ARBA00022475"/>
    </source>
</evidence>
<dbReference type="InterPro" id="IPR004776">
    <property type="entry name" value="Mem_transp_PIN-like"/>
</dbReference>
<feature type="transmembrane region" description="Helical" evidence="8">
    <location>
        <begin position="247"/>
        <end position="267"/>
    </location>
</feature>